<reference evidence="6 7" key="1">
    <citation type="submission" date="2018-03" db="EMBL/GenBank/DDBJ databases">
        <title>Complete genome sequence and methylome analysis of Pseudomonas mendocina NEB 698.</title>
        <authorList>
            <person name="Morgan R.D."/>
        </authorList>
    </citation>
    <scope>NUCLEOTIDE SEQUENCE [LARGE SCALE GENOMIC DNA]</scope>
    <source>
        <strain evidence="6 7">NEB698</strain>
    </source>
</reference>
<evidence type="ECO:0000256" key="3">
    <source>
        <dbReference type="SAM" id="MobiDB-lite"/>
    </source>
</evidence>
<name>A0A2R3QV44_ECTME</name>
<dbReference type="InterPro" id="IPR011129">
    <property type="entry name" value="CSD"/>
</dbReference>
<dbReference type="SMART" id="SM00357">
    <property type="entry name" value="CSP"/>
    <property type="match status" value="1"/>
</dbReference>
<dbReference type="AlphaFoldDB" id="A0A2R3QV44"/>
<dbReference type="PROSITE" id="PS00352">
    <property type="entry name" value="CSD_1"/>
    <property type="match status" value="1"/>
</dbReference>
<gene>
    <name evidence="6" type="ORF">C7A17_23745</name>
</gene>
<protein>
    <submittedName>
        <fullName evidence="6">DUF1294 domain-containing protein</fullName>
    </submittedName>
</protein>
<keyword evidence="1" id="KW-0597">Phosphoprotein</keyword>
<feature type="region of interest" description="Disordered" evidence="3">
    <location>
        <begin position="80"/>
        <end position="111"/>
    </location>
</feature>
<dbReference type="CDD" id="cd04458">
    <property type="entry name" value="CSP_CDS"/>
    <property type="match status" value="1"/>
</dbReference>
<dbReference type="Proteomes" id="UP000238327">
    <property type="component" value="Chromosome"/>
</dbReference>
<dbReference type="InterPro" id="IPR002059">
    <property type="entry name" value="CSP_DNA-bd"/>
</dbReference>
<feature type="transmembrane region" description="Helical" evidence="4">
    <location>
        <begin position="209"/>
        <end position="234"/>
    </location>
</feature>
<accession>A0A2R3QV44</accession>
<dbReference type="GO" id="GO:0005829">
    <property type="term" value="C:cytosol"/>
    <property type="evidence" value="ECO:0007669"/>
    <property type="project" value="UniProtKB-ARBA"/>
</dbReference>
<keyword evidence="4" id="KW-0812">Transmembrane</keyword>
<dbReference type="InterPro" id="IPR012340">
    <property type="entry name" value="NA-bd_OB-fold"/>
</dbReference>
<evidence type="ECO:0000313" key="6">
    <source>
        <dbReference type="EMBL" id="AVO55637.1"/>
    </source>
</evidence>
<dbReference type="EMBL" id="CP027657">
    <property type="protein sequence ID" value="AVO55637.1"/>
    <property type="molecule type" value="Genomic_DNA"/>
</dbReference>
<dbReference type="GO" id="GO:0043488">
    <property type="term" value="P:regulation of mRNA stability"/>
    <property type="evidence" value="ECO:0007669"/>
    <property type="project" value="TreeGrafter"/>
</dbReference>
<dbReference type="InterPro" id="IPR010718">
    <property type="entry name" value="DUF1294"/>
</dbReference>
<evidence type="ECO:0000256" key="4">
    <source>
        <dbReference type="SAM" id="Phobius"/>
    </source>
</evidence>
<dbReference type="PROSITE" id="PS51857">
    <property type="entry name" value="CSD_2"/>
    <property type="match status" value="1"/>
</dbReference>
<dbReference type="PANTHER" id="PTHR12962">
    <property type="entry name" value="CALCIUM-REGULATED HEAT STABLE PROTEIN CRHSP-24-RELATED"/>
    <property type="match status" value="1"/>
</dbReference>
<organism evidence="6 7">
    <name type="scientific">Ectopseudomonas mendocina</name>
    <name type="common">Pseudomonas mendocina</name>
    <dbReference type="NCBI Taxonomy" id="300"/>
    <lineage>
        <taxon>Bacteria</taxon>
        <taxon>Pseudomonadati</taxon>
        <taxon>Pseudomonadota</taxon>
        <taxon>Gammaproteobacteria</taxon>
        <taxon>Pseudomonadales</taxon>
        <taxon>Pseudomonadaceae</taxon>
        <taxon>Ectopseudomonas</taxon>
    </lineage>
</organism>
<evidence type="ECO:0000256" key="2">
    <source>
        <dbReference type="RuleBase" id="RU000408"/>
    </source>
</evidence>
<evidence type="ECO:0000313" key="7">
    <source>
        <dbReference type="Proteomes" id="UP000238327"/>
    </source>
</evidence>
<dbReference type="InterPro" id="IPR052069">
    <property type="entry name" value="Ca-reg_mRNA-binding_domain"/>
</dbReference>
<sequence>MIGNERRGRLKSWNDDKGFGFIAPESGGVDVFAHISAMRGERRPVPGDQVLYVEGRDEKGRSRAEHLRLAGEISLDRPAIRRKPKPVATPQPRKAPSKASRTSAGNTEPSGPIRNFGGKILLLIALCMLPLLGAQKLLVAGVVWVLPLYMFASMASFLQYWLDKRSAQDGGRRISENTLHLVELAGGWPGALIAQQTFRHKTRKASYQALFWVIIAAHQLFWVDLLLLDGAYIARHIPLFVQ</sequence>
<dbReference type="PANTHER" id="PTHR12962:SF1">
    <property type="entry name" value="COLD SHOCK DOMAIN-CONTAINING PROTEIN CG9705"/>
    <property type="match status" value="1"/>
</dbReference>
<dbReference type="SUPFAM" id="SSF50249">
    <property type="entry name" value="Nucleic acid-binding proteins"/>
    <property type="match status" value="1"/>
</dbReference>
<proteinExistence type="predicted"/>
<evidence type="ECO:0000256" key="1">
    <source>
        <dbReference type="ARBA" id="ARBA00022553"/>
    </source>
</evidence>
<dbReference type="OrthoDB" id="72963at2"/>
<keyword evidence="4" id="KW-0472">Membrane</keyword>
<evidence type="ECO:0000259" key="5">
    <source>
        <dbReference type="PROSITE" id="PS51857"/>
    </source>
</evidence>
<dbReference type="Pfam" id="PF06961">
    <property type="entry name" value="DUF1294"/>
    <property type="match status" value="1"/>
</dbReference>
<dbReference type="RefSeq" id="WP_106741310.1">
    <property type="nucleotide sequence ID" value="NZ_CP027657.1"/>
</dbReference>
<keyword evidence="4" id="KW-1133">Transmembrane helix</keyword>
<feature type="compositionally biased region" description="Polar residues" evidence="3">
    <location>
        <begin position="99"/>
        <end position="109"/>
    </location>
</feature>
<feature type="transmembrane region" description="Helical" evidence="4">
    <location>
        <begin position="120"/>
        <end position="138"/>
    </location>
</feature>
<feature type="transmembrane region" description="Helical" evidence="4">
    <location>
        <begin position="144"/>
        <end position="162"/>
    </location>
</feature>
<feature type="domain" description="CSD" evidence="5">
    <location>
        <begin position="5"/>
        <end position="69"/>
    </location>
</feature>
<comment type="subcellular location">
    <subcellularLocation>
        <location evidence="2">Cytoplasm</location>
    </subcellularLocation>
</comment>
<dbReference type="Gene3D" id="2.40.50.140">
    <property type="entry name" value="Nucleic acid-binding proteins"/>
    <property type="match status" value="1"/>
</dbReference>
<dbReference type="Pfam" id="PF00313">
    <property type="entry name" value="CSD"/>
    <property type="match status" value="1"/>
</dbReference>
<dbReference type="GO" id="GO:0003730">
    <property type="term" value="F:mRNA 3'-UTR binding"/>
    <property type="evidence" value="ECO:0007669"/>
    <property type="project" value="TreeGrafter"/>
</dbReference>
<dbReference type="InterPro" id="IPR019844">
    <property type="entry name" value="CSD_CS"/>
</dbReference>